<dbReference type="SUPFAM" id="SSF49590">
    <property type="entry name" value="PHL pollen allergen"/>
    <property type="match status" value="1"/>
</dbReference>
<proteinExistence type="predicted"/>
<keyword evidence="6" id="KW-1185">Reference proteome</keyword>
<dbReference type="Proteomes" id="UP001491310">
    <property type="component" value="Unassembled WGS sequence"/>
</dbReference>
<sequence>MKIPASTLCTLAIIAGFSRTTFAAPASSDPISGFATEYGGAREGGDPNKAIYGLSDGACGYGEFVPDEWPNWQVAAISASNPIAQTGQPQKLGCGACIEVVCNSTACTGDGTFTVLVTDQCKDCKPQQININALAFEQHLSNVSGALNVVWRQVPCRPPGNIQAKVLDASGSYIRFVLLQVAGTSGFSNVEIQGNGQSSWTTPNGDWGAQLQTSSAGQAPYSLRLTPRDGSPQLIAKNAIPVAKTGSYDTGVQLPAGSPLPPLASALAGPTPPAAAVNASQAAPPVAARPNPFLPVQPVPPNALNWPPGEIVDAPAPAPGVPAPAPTQRQAAAPQAAFTNATAQPPTAVPLLAGGTQQTGVAALPQQSSASAQGPSNSPVSLTLDPSSVNVTGSNANAPAINGEVGRILNPQVNLGASAAGK</sequence>
<gene>
    <name evidence="5" type="ORF">WJX75_003344</name>
</gene>
<organism evidence="5 6">
    <name type="scientific">Coccomyxa subellipsoidea</name>
    <dbReference type="NCBI Taxonomy" id="248742"/>
    <lineage>
        <taxon>Eukaryota</taxon>
        <taxon>Viridiplantae</taxon>
        <taxon>Chlorophyta</taxon>
        <taxon>core chlorophytes</taxon>
        <taxon>Trebouxiophyceae</taxon>
        <taxon>Trebouxiophyceae incertae sedis</taxon>
        <taxon>Coccomyxaceae</taxon>
        <taxon>Coccomyxa</taxon>
    </lineage>
</organism>
<feature type="domain" description="Expansin-like EG45" evidence="3">
    <location>
        <begin position="56"/>
        <end position="161"/>
    </location>
</feature>
<keyword evidence="2" id="KW-0732">Signal</keyword>
<dbReference type="EMBL" id="JALJOT010000002">
    <property type="protein sequence ID" value="KAK9917339.1"/>
    <property type="molecule type" value="Genomic_DNA"/>
</dbReference>
<feature type="signal peptide" evidence="2">
    <location>
        <begin position="1"/>
        <end position="23"/>
    </location>
</feature>
<dbReference type="Gene3D" id="2.40.40.10">
    <property type="entry name" value="RlpA-like domain"/>
    <property type="match status" value="1"/>
</dbReference>
<evidence type="ECO:0000259" key="4">
    <source>
        <dbReference type="PROSITE" id="PS50843"/>
    </source>
</evidence>
<dbReference type="Pfam" id="PF01357">
    <property type="entry name" value="Expansin_C"/>
    <property type="match status" value="1"/>
</dbReference>
<feature type="domain" description="Expansin-like CBD" evidence="4">
    <location>
        <begin position="172"/>
        <end position="241"/>
    </location>
</feature>
<feature type="region of interest" description="Disordered" evidence="1">
    <location>
        <begin position="309"/>
        <end position="337"/>
    </location>
</feature>
<feature type="chain" id="PRO_5046342244" description="Expansin-like EG45 domain-containing protein" evidence="2">
    <location>
        <begin position="24"/>
        <end position="422"/>
    </location>
</feature>
<dbReference type="CDD" id="cd22271">
    <property type="entry name" value="DPBB_EXP_N-like"/>
    <property type="match status" value="1"/>
</dbReference>
<dbReference type="InterPro" id="IPR036749">
    <property type="entry name" value="Expansin_CBD_sf"/>
</dbReference>
<name>A0ABR2Z0A7_9CHLO</name>
<dbReference type="Gene3D" id="2.60.40.760">
    <property type="entry name" value="Expansin, cellulose-binding-like domain"/>
    <property type="match status" value="1"/>
</dbReference>
<accession>A0ABR2Z0A7</accession>
<feature type="compositionally biased region" description="Pro residues" evidence="1">
    <location>
        <begin position="316"/>
        <end position="325"/>
    </location>
</feature>
<evidence type="ECO:0000313" key="6">
    <source>
        <dbReference type="Proteomes" id="UP001491310"/>
    </source>
</evidence>
<feature type="compositionally biased region" description="Low complexity" evidence="1">
    <location>
        <begin position="362"/>
        <end position="379"/>
    </location>
</feature>
<evidence type="ECO:0000256" key="2">
    <source>
        <dbReference type="SAM" id="SignalP"/>
    </source>
</evidence>
<dbReference type="PANTHER" id="PTHR31692:SF5">
    <property type="entry name" value="EXPANSIN-B3"/>
    <property type="match status" value="1"/>
</dbReference>
<feature type="compositionally biased region" description="Low complexity" evidence="1">
    <location>
        <begin position="326"/>
        <end position="337"/>
    </location>
</feature>
<feature type="region of interest" description="Disordered" evidence="1">
    <location>
        <begin position="359"/>
        <end position="384"/>
    </location>
</feature>
<protein>
    <recommendedName>
        <fullName evidence="7">Expansin-like EG45 domain-containing protein</fullName>
    </recommendedName>
</protein>
<evidence type="ECO:0000256" key="1">
    <source>
        <dbReference type="SAM" id="MobiDB-lite"/>
    </source>
</evidence>
<dbReference type="SUPFAM" id="SSF50685">
    <property type="entry name" value="Barwin-like endoglucanases"/>
    <property type="match status" value="1"/>
</dbReference>
<dbReference type="InterPro" id="IPR007117">
    <property type="entry name" value="Expansin_CBD"/>
</dbReference>
<evidence type="ECO:0008006" key="7">
    <source>
        <dbReference type="Google" id="ProtNLM"/>
    </source>
</evidence>
<dbReference type="PANTHER" id="PTHR31692">
    <property type="entry name" value="EXPANSIN-B3"/>
    <property type="match status" value="1"/>
</dbReference>
<dbReference type="InterPro" id="IPR007112">
    <property type="entry name" value="Expansin/allergen_DPBB_dom"/>
</dbReference>
<dbReference type="InterPro" id="IPR036908">
    <property type="entry name" value="RlpA-like_sf"/>
</dbReference>
<evidence type="ECO:0000259" key="3">
    <source>
        <dbReference type="PROSITE" id="PS50842"/>
    </source>
</evidence>
<dbReference type="PROSITE" id="PS50843">
    <property type="entry name" value="EXPANSIN_CBD"/>
    <property type="match status" value="1"/>
</dbReference>
<dbReference type="PROSITE" id="PS50842">
    <property type="entry name" value="EXPANSIN_EG45"/>
    <property type="match status" value="1"/>
</dbReference>
<reference evidence="5 6" key="1">
    <citation type="journal article" date="2024" name="Nat. Commun.">
        <title>Phylogenomics reveals the evolutionary origins of lichenization in chlorophyte algae.</title>
        <authorList>
            <person name="Puginier C."/>
            <person name="Libourel C."/>
            <person name="Otte J."/>
            <person name="Skaloud P."/>
            <person name="Haon M."/>
            <person name="Grisel S."/>
            <person name="Petersen M."/>
            <person name="Berrin J.G."/>
            <person name="Delaux P.M."/>
            <person name="Dal Grande F."/>
            <person name="Keller J."/>
        </authorList>
    </citation>
    <scope>NUCLEOTIDE SEQUENCE [LARGE SCALE GENOMIC DNA]</scope>
    <source>
        <strain evidence="5 6">SAG 216-7</strain>
    </source>
</reference>
<comment type="caution">
    <text evidence="5">The sequence shown here is derived from an EMBL/GenBank/DDBJ whole genome shotgun (WGS) entry which is preliminary data.</text>
</comment>
<evidence type="ECO:0000313" key="5">
    <source>
        <dbReference type="EMBL" id="KAK9917339.1"/>
    </source>
</evidence>